<comment type="pathway">
    <text evidence="2">Siderophore biosynthesis; mycobactin biosynthesis.</text>
</comment>
<sequence length="395" mass="41605">MTLETALPTAGDLGRIVQDALDSVQADPALVRFPRQLLESLGKAGVLRSRWSADAAPGTDAGDVVFGVRLGAELSSRAPAGVAIGVSLHTETVLSLLHRFGHSDYLVALREQALDGTAVGCIAASEPTGGSDLSAVTCLATPTEHGWSVTGRKKFVSLGAVADFAVVLCRIAAADGRPTDRHATIVVPMTAARILREHDKLGTHALDTVAVEFDGAEVDRQATLGRAGLGVLNLNYGLSFERLAIAAQVAGGCATAISLAVEHAGRRTQFGKRLREHQYIAFRLAELSAEVEVLSGAVDTIARDLMAGPLDRALISRIAAVKLCAARAGERLISEAMQVFGGPGYLPRETPFGQFWNDIRVARIGAGTDEMMLAIITDSLHGNPDLYDRLVSISS</sequence>
<dbReference type="InterPro" id="IPR046373">
    <property type="entry name" value="Acyl-CoA_Oxase/DH_mid-dom_sf"/>
</dbReference>
<dbReference type="Gene3D" id="1.20.140.10">
    <property type="entry name" value="Butyryl-CoA Dehydrogenase, subunit A, domain 3"/>
    <property type="match status" value="1"/>
</dbReference>
<evidence type="ECO:0000256" key="6">
    <source>
        <dbReference type="ARBA" id="ARBA00023002"/>
    </source>
</evidence>
<dbReference type="InterPro" id="IPR036250">
    <property type="entry name" value="AcylCo_DH-like_C"/>
</dbReference>
<dbReference type="InterPro" id="IPR037069">
    <property type="entry name" value="AcylCoA_DH/ox_N_sf"/>
</dbReference>
<dbReference type="RefSeq" id="WP_039782868.1">
    <property type="nucleotide sequence ID" value="NZ_JAAXOR010000002.1"/>
</dbReference>
<feature type="domain" description="Acyl-CoA dehydrogenase/oxidase C-terminal" evidence="11">
    <location>
        <begin position="233"/>
        <end position="380"/>
    </location>
</feature>
<keyword evidence="5 10" id="KW-0274">FAD</keyword>
<dbReference type="AlphaFoldDB" id="A0A231H6E8"/>
<dbReference type="Pfam" id="PF00441">
    <property type="entry name" value="Acyl-CoA_dh_1"/>
    <property type="match status" value="1"/>
</dbReference>
<evidence type="ECO:0000259" key="12">
    <source>
        <dbReference type="Pfam" id="PF02770"/>
    </source>
</evidence>
<evidence type="ECO:0000256" key="8">
    <source>
        <dbReference type="ARBA" id="ARBA00040394"/>
    </source>
</evidence>
<keyword evidence="14" id="KW-1185">Reference proteome</keyword>
<dbReference type="GO" id="GO:0003995">
    <property type="term" value="F:acyl-CoA dehydrogenase activity"/>
    <property type="evidence" value="ECO:0007669"/>
    <property type="project" value="TreeGrafter"/>
</dbReference>
<evidence type="ECO:0000256" key="9">
    <source>
        <dbReference type="ARBA" id="ARBA00042660"/>
    </source>
</evidence>
<comment type="similarity">
    <text evidence="3 10">Belongs to the acyl-CoA dehydrogenase family.</text>
</comment>
<protein>
    <recommendedName>
        <fullName evidence="8">Acyl-[acyl-carrier-protein] dehydrogenase MbtN</fullName>
    </recommendedName>
    <alternativeName>
        <fullName evidence="9">Mycobactin synthase protein N</fullName>
    </alternativeName>
</protein>
<dbReference type="GO" id="GO:0050660">
    <property type="term" value="F:flavin adenine dinucleotide binding"/>
    <property type="evidence" value="ECO:0007669"/>
    <property type="project" value="InterPro"/>
</dbReference>
<dbReference type="CDD" id="cd00567">
    <property type="entry name" value="ACAD"/>
    <property type="match status" value="1"/>
</dbReference>
<evidence type="ECO:0000256" key="7">
    <source>
        <dbReference type="ARBA" id="ARBA00037085"/>
    </source>
</evidence>
<comment type="caution">
    <text evidence="13">The sequence shown here is derived from an EMBL/GenBank/DDBJ whole genome shotgun (WGS) entry which is preliminary data.</text>
</comment>
<evidence type="ECO:0000313" key="13">
    <source>
        <dbReference type="EMBL" id="OXR44337.1"/>
    </source>
</evidence>
<dbReference type="EMBL" id="NGAF01000007">
    <property type="protein sequence ID" value="OXR44337.1"/>
    <property type="molecule type" value="Genomic_DNA"/>
</dbReference>
<evidence type="ECO:0000256" key="3">
    <source>
        <dbReference type="ARBA" id="ARBA00009347"/>
    </source>
</evidence>
<keyword evidence="4 10" id="KW-0285">Flavoprotein</keyword>
<dbReference type="PANTHER" id="PTHR48083:SF20">
    <property type="entry name" value="LONG-CHAIN SPECIFIC ACYL-COA DEHYDROGENASE, MITOCHONDRIAL"/>
    <property type="match status" value="1"/>
</dbReference>
<dbReference type="GO" id="GO:0005737">
    <property type="term" value="C:cytoplasm"/>
    <property type="evidence" value="ECO:0007669"/>
    <property type="project" value="TreeGrafter"/>
</dbReference>
<keyword evidence="6 10" id="KW-0560">Oxidoreductase</keyword>
<dbReference type="InterPro" id="IPR009075">
    <property type="entry name" value="AcylCo_DH/oxidase_C"/>
</dbReference>
<evidence type="ECO:0000256" key="5">
    <source>
        <dbReference type="ARBA" id="ARBA00022827"/>
    </source>
</evidence>
<reference evidence="13 14" key="1">
    <citation type="submission" date="2017-07" db="EMBL/GenBank/DDBJ databases">
        <title>First draft Genome Sequence of Nocardia cerradoensis isolated from human infection.</title>
        <authorList>
            <person name="Carrasco G."/>
        </authorList>
    </citation>
    <scope>NUCLEOTIDE SEQUENCE [LARGE SCALE GENOMIC DNA]</scope>
    <source>
        <strain evidence="13 14">CNM20130759</strain>
    </source>
</reference>
<name>A0A231H6E8_9NOCA</name>
<dbReference type="InterPro" id="IPR050741">
    <property type="entry name" value="Acyl-CoA_dehydrogenase"/>
</dbReference>
<dbReference type="SUPFAM" id="SSF56645">
    <property type="entry name" value="Acyl-CoA dehydrogenase NM domain-like"/>
    <property type="match status" value="1"/>
</dbReference>
<proteinExistence type="inferred from homology"/>
<dbReference type="Gene3D" id="2.40.110.10">
    <property type="entry name" value="Butyryl-CoA Dehydrogenase, subunit A, domain 2"/>
    <property type="match status" value="1"/>
</dbReference>
<gene>
    <name evidence="13" type="primary">mbtN</name>
    <name evidence="13" type="ORF">B7C42_03898</name>
</gene>
<comment type="cofactor">
    <cofactor evidence="1 10">
        <name>FAD</name>
        <dbReference type="ChEBI" id="CHEBI:57692"/>
    </cofactor>
</comment>
<dbReference type="Proteomes" id="UP000215506">
    <property type="component" value="Unassembled WGS sequence"/>
</dbReference>
<evidence type="ECO:0000256" key="2">
    <source>
        <dbReference type="ARBA" id="ARBA00005102"/>
    </source>
</evidence>
<accession>A0A231H6E8</accession>
<dbReference type="SUPFAM" id="SSF47203">
    <property type="entry name" value="Acyl-CoA dehydrogenase C-terminal domain-like"/>
    <property type="match status" value="1"/>
</dbReference>
<evidence type="ECO:0000259" key="11">
    <source>
        <dbReference type="Pfam" id="PF00441"/>
    </source>
</evidence>
<dbReference type="GO" id="GO:0033539">
    <property type="term" value="P:fatty acid beta-oxidation using acyl-CoA dehydrogenase"/>
    <property type="evidence" value="ECO:0007669"/>
    <property type="project" value="TreeGrafter"/>
</dbReference>
<evidence type="ECO:0000256" key="4">
    <source>
        <dbReference type="ARBA" id="ARBA00022630"/>
    </source>
</evidence>
<dbReference type="Pfam" id="PF02770">
    <property type="entry name" value="Acyl-CoA_dh_M"/>
    <property type="match status" value="1"/>
</dbReference>
<comment type="function">
    <text evidence="7">Catalyzes the dehydrogenation at the alpha-beta position of ACP-bound acyl chains. This results in the introduction of a double bond in the lipidic chain, which is further transferred to the epsilon-amino group of lysine residue in the mycobactin core by MbtK.</text>
</comment>
<organism evidence="13 14">
    <name type="scientific">Nocardia cerradoensis</name>
    <dbReference type="NCBI Taxonomy" id="85688"/>
    <lineage>
        <taxon>Bacteria</taxon>
        <taxon>Bacillati</taxon>
        <taxon>Actinomycetota</taxon>
        <taxon>Actinomycetes</taxon>
        <taxon>Mycobacteriales</taxon>
        <taxon>Nocardiaceae</taxon>
        <taxon>Nocardia</taxon>
    </lineage>
</organism>
<feature type="domain" description="Acyl-CoA oxidase/dehydrogenase middle" evidence="12">
    <location>
        <begin position="121"/>
        <end position="214"/>
    </location>
</feature>
<evidence type="ECO:0000256" key="10">
    <source>
        <dbReference type="RuleBase" id="RU362125"/>
    </source>
</evidence>
<dbReference type="PANTHER" id="PTHR48083">
    <property type="entry name" value="MEDIUM-CHAIN SPECIFIC ACYL-COA DEHYDROGENASE, MITOCHONDRIAL-RELATED"/>
    <property type="match status" value="1"/>
</dbReference>
<dbReference type="InterPro" id="IPR006091">
    <property type="entry name" value="Acyl-CoA_Oxase/DH_mid-dom"/>
</dbReference>
<dbReference type="Gene3D" id="1.10.540.10">
    <property type="entry name" value="Acyl-CoA dehydrogenase/oxidase, N-terminal domain"/>
    <property type="match status" value="1"/>
</dbReference>
<evidence type="ECO:0000256" key="1">
    <source>
        <dbReference type="ARBA" id="ARBA00001974"/>
    </source>
</evidence>
<dbReference type="InterPro" id="IPR009100">
    <property type="entry name" value="AcylCoA_DH/oxidase_NM_dom_sf"/>
</dbReference>
<evidence type="ECO:0000313" key="14">
    <source>
        <dbReference type="Proteomes" id="UP000215506"/>
    </source>
</evidence>